<sequence>MKIAFLSPSLSRIAGGIFEVERDLALALGALPDTEVSAYGVADRETDNDRAAWRQIPLHVGALKGPMGFGYSPEMRDAFAANDADVAHLQVMWMYTSIVARDWGRRTGKPYVTTAHGMLDPWARQNSGVKKQFAALVYERSALRQAGCLHVMTPAELDSAREWGVKGPFCLVTNGVRLPAKTALADAPPAVRAIKAAGEKFLFFIGRLHPKKNLVKTLEAFIRIAPAHPEWHFVIAGWGVEAYGAQLQAMARDAGLAARVHFTGPLYADAKAAALAAADAFVLASLSEGVPMSVLEAFANRVPVAMTRACNLPAGFDAGAAIAIGPETADIAAGLSDLFAMPETERSAMGSRGRALVEDGFTWDKVALQMRAVYGWLLGGERPDWVIL</sequence>
<reference evidence="3" key="1">
    <citation type="submission" date="2023-07" db="EMBL/GenBank/DDBJ databases">
        <authorList>
            <person name="Kim M.K."/>
        </authorList>
    </citation>
    <scope>NUCLEOTIDE SEQUENCE</scope>
    <source>
        <strain evidence="3">CA1-15</strain>
    </source>
</reference>
<dbReference type="Gene3D" id="3.40.50.2000">
    <property type="entry name" value="Glycogen Phosphorylase B"/>
    <property type="match status" value="2"/>
</dbReference>
<dbReference type="EMBL" id="JAUQSZ010000001">
    <property type="protein sequence ID" value="MDO7840922.1"/>
    <property type="molecule type" value="Genomic_DNA"/>
</dbReference>
<feature type="domain" description="Glycosyl transferase family 1" evidence="1">
    <location>
        <begin position="197"/>
        <end position="354"/>
    </location>
</feature>
<evidence type="ECO:0000259" key="2">
    <source>
        <dbReference type="Pfam" id="PF13579"/>
    </source>
</evidence>
<proteinExistence type="predicted"/>
<dbReference type="PANTHER" id="PTHR45947">
    <property type="entry name" value="SULFOQUINOVOSYL TRANSFERASE SQD2"/>
    <property type="match status" value="1"/>
</dbReference>
<dbReference type="Pfam" id="PF00534">
    <property type="entry name" value="Glycos_transf_1"/>
    <property type="match status" value="1"/>
</dbReference>
<feature type="domain" description="Glycosyltransferase subfamily 4-like N-terminal" evidence="2">
    <location>
        <begin position="38"/>
        <end position="175"/>
    </location>
</feature>
<evidence type="ECO:0000313" key="3">
    <source>
        <dbReference type="EMBL" id="MDO7840922.1"/>
    </source>
</evidence>
<dbReference type="EC" id="2.4.-.-" evidence="3"/>
<dbReference type="InterPro" id="IPR050194">
    <property type="entry name" value="Glycosyltransferase_grp1"/>
</dbReference>
<dbReference type="GO" id="GO:0016757">
    <property type="term" value="F:glycosyltransferase activity"/>
    <property type="evidence" value="ECO:0007669"/>
    <property type="project" value="UniProtKB-KW"/>
</dbReference>
<dbReference type="Proteomes" id="UP001176468">
    <property type="component" value="Unassembled WGS sequence"/>
</dbReference>
<dbReference type="SUPFAM" id="SSF53756">
    <property type="entry name" value="UDP-Glycosyltransferase/glycogen phosphorylase"/>
    <property type="match status" value="1"/>
</dbReference>
<keyword evidence="4" id="KW-1185">Reference proteome</keyword>
<organism evidence="3 4">
    <name type="scientific">Sphingomonas immobilis</name>
    <dbReference type="NCBI Taxonomy" id="3063997"/>
    <lineage>
        <taxon>Bacteria</taxon>
        <taxon>Pseudomonadati</taxon>
        <taxon>Pseudomonadota</taxon>
        <taxon>Alphaproteobacteria</taxon>
        <taxon>Sphingomonadales</taxon>
        <taxon>Sphingomonadaceae</taxon>
        <taxon>Sphingomonas</taxon>
    </lineage>
</organism>
<protein>
    <submittedName>
        <fullName evidence="3">Glycosyltransferase</fullName>
        <ecNumber evidence="3">2.4.-.-</ecNumber>
    </submittedName>
</protein>
<evidence type="ECO:0000313" key="4">
    <source>
        <dbReference type="Proteomes" id="UP001176468"/>
    </source>
</evidence>
<dbReference type="Pfam" id="PF13579">
    <property type="entry name" value="Glyco_trans_4_4"/>
    <property type="match status" value="1"/>
</dbReference>
<keyword evidence="3" id="KW-0808">Transferase</keyword>
<dbReference type="RefSeq" id="WP_304559270.1">
    <property type="nucleotide sequence ID" value="NZ_JAUQSZ010000001.1"/>
</dbReference>
<accession>A0ABT8ZWS0</accession>
<dbReference type="InterPro" id="IPR001296">
    <property type="entry name" value="Glyco_trans_1"/>
</dbReference>
<keyword evidence="3" id="KW-0328">Glycosyltransferase</keyword>
<comment type="caution">
    <text evidence="3">The sequence shown here is derived from an EMBL/GenBank/DDBJ whole genome shotgun (WGS) entry which is preliminary data.</text>
</comment>
<gene>
    <name evidence="3" type="ORF">Q5H94_01160</name>
</gene>
<dbReference type="InterPro" id="IPR028098">
    <property type="entry name" value="Glyco_trans_4-like_N"/>
</dbReference>
<dbReference type="PANTHER" id="PTHR45947:SF3">
    <property type="entry name" value="SULFOQUINOVOSYL TRANSFERASE SQD2"/>
    <property type="match status" value="1"/>
</dbReference>
<name>A0ABT8ZWS0_9SPHN</name>
<evidence type="ECO:0000259" key="1">
    <source>
        <dbReference type="Pfam" id="PF00534"/>
    </source>
</evidence>